<dbReference type="AlphaFoldDB" id="A0AA96Y6H7"/>
<feature type="transmembrane region" description="Helical" evidence="1">
    <location>
        <begin position="169"/>
        <end position="187"/>
    </location>
</feature>
<dbReference type="PROSITE" id="PS51257">
    <property type="entry name" value="PROKAR_LIPOPROTEIN"/>
    <property type="match status" value="1"/>
</dbReference>
<gene>
    <name evidence="2" type="ORF">HNI00_10660</name>
</gene>
<keyword evidence="1" id="KW-0472">Membrane</keyword>
<evidence type="ECO:0000313" key="2">
    <source>
        <dbReference type="EMBL" id="WOB43564.1"/>
    </source>
</evidence>
<keyword evidence="1" id="KW-0812">Transmembrane</keyword>
<protein>
    <submittedName>
        <fullName evidence="2">Uncharacterized protein</fullName>
    </submittedName>
</protein>
<dbReference type="EMBL" id="CP053540">
    <property type="protein sequence ID" value="WOB43564.1"/>
    <property type="molecule type" value="Genomic_DNA"/>
</dbReference>
<accession>A0AA96Y6H7</accession>
<reference evidence="2" key="1">
    <citation type="submission" date="2020-05" db="EMBL/GenBank/DDBJ databases">
        <authorList>
            <person name="Zhu T."/>
            <person name="Keshari N."/>
            <person name="Lu X."/>
        </authorList>
    </citation>
    <scope>NUCLEOTIDE SEQUENCE</scope>
    <source>
        <strain evidence="2">NK1-22</strain>
    </source>
</reference>
<feature type="transmembrane region" description="Helical" evidence="1">
    <location>
        <begin position="109"/>
        <end position="127"/>
    </location>
</feature>
<dbReference type="KEGG" id="tog:HNI00_10660"/>
<dbReference type="RefSeq" id="WP_316793139.1">
    <property type="nucleotide sequence ID" value="NZ_CP053540.1"/>
</dbReference>
<keyword evidence="1" id="KW-1133">Transmembrane helix</keyword>
<sequence length="188" mass="21378">MLPLSRQFWRLMVTTIGVIGLVTGCAHLDSSQLDLAQSGWIDTLRRFGEWSTLWLCSVAGVWIFFRLPQVDLGWISPEVGWHHRDRSFGLLERWETQPIPGDAEKANALATYWAIAYLIGAAYIPWASTLQLPLVVKNLLIPTALAILLAWLLWKIANSNTPASKALKQLWRTLMILSLVNWLVWLFV</sequence>
<feature type="transmembrane region" description="Helical" evidence="1">
    <location>
        <begin position="139"/>
        <end position="157"/>
    </location>
</feature>
<proteinExistence type="predicted"/>
<organism evidence="2">
    <name type="scientific">Thermoleptolyngbya oregonensis NK1-22</name>
    <dbReference type="NCBI Taxonomy" id="2547457"/>
    <lineage>
        <taxon>Bacteria</taxon>
        <taxon>Bacillati</taxon>
        <taxon>Cyanobacteriota</taxon>
        <taxon>Cyanophyceae</taxon>
        <taxon>Oculatellales</taxon>
        <taxon>Oculatellaceae</taxon>
        <taxon>Thermoleptolyngbya</taxon>
    </lineage>
</organism>
<name>A0AA96Y6H7_9CYAN</name>
<evidence type="ECO:0000256" key="1">
    <source>
        <dbReference type="SAM" id="Phobius"/>
    </source>
</evidence>